<dbReference type="Proteomes" id="UP000700212">
    <property type="component" value="Unassembled WGS sequence"/>
</dbReference>
<comment type="caution">
    <text evidence="2">The sequence shown here is derived from an EMBL/GenBank/DDBJ whole genome shotgun (WGS) entry which is preliminary data.</text>
</comment>
<dbReference type="Gene3D" id="3.40.50.300">
    <property type="entry name" value="P-loop containing nucleotide triphosphate hydrolases"/>
    <property type="match status" value="1"/>
</dbReference>
<dbReference type="GO" id="GO:0005525">
    <property type="term" value="F:GTP binding"/>
    <property type="evidence" value="ECO:0007669"/>
    <property type="project" value="InterPro"/>
</dbReference>
<dbReference type="AlphaFoldDB" id="A0A921T433"/>
<dbReference type="EMBL" id="DYTV01000028">
    <property type="protein sequence ID" value="HJH10535.1"/>
    <property type="molecule type" value="Genomic_DNA"/>
</dbReference>
<organism evidence="2 3">
    <name type="scientific">Metalysinibacillus jejuensis</name>
    <dbReference type="NCBI Taxonomy" id="914327"/>
    <lineage>
        <taxon>Bacteria</taxon>
        <taxon>Bacillati</taxon>
        <taxon>Bacillota</taxon>
        <taxon>Bacilli</taxon>
        <taxon>Bacillales</taxon>
        <taxon>Caryophanaceae</taxon>
        <taxon>Metalysinibacillus</taxon>
    </lineage>
</organism>
<name>A0A921T433_9BACL</name>
<reference evidence="2" key="1">
    <citation type="journal article" date="2021" name="PeerJ">
        <title>Extensive microbial diversity within the chicken gut microbiome revealed by metagenomics and culture.</title>
        <authorList>
            <person name="Gilroy R."/>
            <person name="Ravi A."/>
            <person name="Getino M."/>
            <person name="Pursley I."/>
            <person name="Horton D.L."/>
            <person name="Alikhan N.F."/>
            <person name="Baker D."/>
            <person name="Gharbi K."/>
            <person name="Hall N."/>
            <person name="Watson M."/>
            <person name="Adriaenssens E.M."/>
            <person name="Foster-Nyarko E."/>
            <person name="Jarju S."/>
            <person name="Secka A."/>
            <person name="Antonio M."/>
            <person name="Oren A."/>
            <person name="Chaudhuri R.R."/>
            <person name="La Ragione R."/>
            <person name="Hildebrand F."/>
            <person name="Pallen M.J."/>
        </authorList>
    </citation>
    <scope>NUCLEOTIDE SEQUENCE</scope>
    <source>
        <strain evidence="2">CHK160-4876</strain>
    </source>
</reference>
<dbReference type="GO" id="GO:0002098">
    <property type="term" value="P:tRNA wobble uridine modification"/>
    <property type="evidence" value="ECO:0007669"/>
    <property type="project" value="TreeGrafter"/>
</dbReference>
<evidence type="ECO:0000313" key="2">
    <source>
        <dbReference type="EMBL" id="HJH10535.1"/>
    </source>
</evidence>
<dbReference type="GO" id="GO:0030488">
    <property type="term" value="P:tRNA methylation"/>
    <property type="evidence" value="ECO:0007669"/>
    <property type="project" value="TreeGrafter"/>
</dbReference>
<dbReference type="SUPFAM" id="SSF52540">
    <property type="entry name" value="P-loop containing nucleoside triphosphate hydrolases"/>
    <property type="match status" value="1"/>
</dbReference>
<evidence type="ECO:0000313" key="3">
    <source>
        <dbReference type="Proteomes" id="UP000700212"/>
    </source>
</evidence>
<proteinExistence type="predicted"/>
<dbReference type="PANTHER" id="PTHR42714">
    <property type="entry name" value="TRNA MODIFICATION GTPASE GTPBP3"/>
    <property type="match status" value="1"/>
</dbReference>
<dbReference type="CDD" id="cd00882">
    <property type="entry name" value="Ras_like_GTPase"/>
    <property type="match status" value="1"/>
</dbReference>
<dbReference type="GO" id="GO:0005737">
    <property type="term" value="C:cytoplasm"/>
    <property type="evidence" value="ECO:0007669"/>
    <property type="project" value="TreeGrafter"/>
</dbReference>
<protein>
    <submittedName>
        <fullName evidence="2">GTPase domain-containing protein</fullName>
    </submittedName>
</protein>
<sequence>MKKQLYFHIVVIGQTGAGKSTLINYLTGQSLRATGVGLPVTEKGFHATDVQLEDMHVTLTDAWGIEQGRLEEWEKSFTKFAKATTIDLIIYCIDASSARVQTTDQRIISALLEHYPVVAVLTKSNTLSQQDIHKMAALIPCRTLAVNSLEDRYYDGSQSVTYGRNRVINAIRTYYHAPVEKKKSFLGGLRFGKNH</sequence>
<gene>
    <name evidence="2" type="ORF">K8V30_02375</name>
</gene>
<accession>A0A921T433</accession>
<evidence type="ECO:0000259" key="1">
    <source>
        <dbReference type="Pfam" id="PF01926"/>
    </source>
</evidence>
<reference evidence="2" key="2">
    <citation type="submission" date="2021-09" db="EMBL/GenBank/DDBJ databases">
        <authorList>
            <person name="Gilroy R."/>
        </authorList>
    </citation>
    <scope>NUCLEOTIDE SEQUENCE</scope>
    <source>
        <strain evidence="2">CHK160-4876</strain>
    </source>
</reference>
<dbReference type="Pfam" id="PF01926">
    <property type="entry name" value="MMR_HSR1"/>
    <property type="match status" value="1"/>
</dbReference>
<dbReference type="InterPro" id="IPR006073">
    <property type="entry name" value="GTP-bd"/>
</dbReference>
<dbReference type="PANTHER" id="PTHR42714:SF2">
    <property type="entry name" value="TRNA MODIFICATION GTPASE GTPBP3, MITOCHONDRIAL"/>
    <property type="match status" value="1"/>
</dbReference>
<feature type="domain" description="G" evidence="1">
    <location>
        <begin position="9"/>
        <end position="123"/>
    </location>
</feature>
<dbReference type="InterPro" id="IPR027417">
    <property type="entry name" value="P-loop_NTPase"/>
</dbReference>